<organism evidence="1 2">
    <name type="scientific">Meripilus lineatus</name>
    <dbReference type="NCBI Taxonomy" id="2056292"/>
    <lineage>
        <taxon>Eukaryota</taxon>
        <taxon>Fungi</taxon>
        <taxon>Dikarya</taxon>
        <taxon>Basidiomycota</taxon>
        <taxon>Agaricomycotina</taxon>
        <taxon>Agaricomycetes</taxon>
        <taxon>Polyporales</taxon>
        <taxon>Meripilaceae</taxon>
        <taxon>Meripilus</taxon>
    </lineage>
</organism>
<evidence type="ECO:0008006" key="3">
    <source>
        <dbReference type="Google" id="ProtNLM"/>
    </source>
</evidence>
<sequence length="179" mass="20742">MSYRLLSSFTDPILPLEVLEHVIGFVGFDVDGEEWGTHKKLETLQICALVCRSWVAKSRFLLYEVVNLNNKRKATNFINTIASSPRLGEYVQDLRMNLKGKHEDWIYSAHQVLPSLLPNLYRLEHHQLPSLHSVFFTLSPQFKIITSLRLSMFKSWTFREIARLLNGFPNLKKNVGGRL</sequence>
<dbReference type="AlphaFoldDB" id="A0AAD5V1P7"/>
<name>A0AAD5V1P7_9APHY</name>
<dbReference type="Proteomes" id="UP001212997">
    <property type="component" value="Unassembled WGS sequence"/>
</dbReference>
<protein>
    <recommendedName>
        <fullName evidence="3">F-box domain-containing protein</fullName>
    </recommendedName>
</protein>
<evidence type="ECO:0000313" key="2">
    <source>
        <dbReference type="Proteomes" id="UP001212997"/>
    </source>
</evidence>
<dbReference type="EMBL" id="JANAWD010000426">
    <property type="protein sequence ID" value="KAJ3479637.1"/>
    <property type="molecule type" value="Genomic_DNA"/>
</dbReference>
<accession>A0AAD5V1P7</accession>
<evidence type="ECO:0000313" key="1">
    <source>
        <dbReference type="EMBL" id="KAJ3479637.1"/>
    </source>
</evidence>
<reference evidence="1" key="1">
    <citation type="submission" date="2022-07" db="EMBL/GenBank/DDBJ databases">
        <title>Genome Sequence of Physisporinus lineatus.</title>
        <authorList>
            <person name="Buettner E."/>
        </authorList>
    </citation>
    <scope>NUCLEOTIDE SEQUENCE</scope>
    <source>
        <strain evidence="1">VT162</strain>
    </source>
</reference>
<comment type="caution">
    <text evidence="1">The sequence shown here is derived from an EMBL/GenBank/DDBJ whole genome shotgun (WGS) entry which is preliminary data.</text>
</comment>
<proteinExistence type="predicted"/>
<gene>
    <name evidence="1" type="ORF">NLI96_g8916</name>
</gene>
<keyword evidence="2" id="KW-1185">Reference proteome</keyword>